<dbReference type="PANTHER" id="PTHR43744">
    <property type="entry name" value="ABC TRANSPORTER PERMEASE PROTEIN MG189-RELATED-RELATED"/>
    <property type="match status" value="1"/>
</dbReference>
<keyword evidence="13" id="KW-1185">Reference proteome</keyword>
<comment type="subcellular location">
    <subcellularLocation>
        <location evidence="10">Cell inner membrane</location>
        <topology evidence="10">Multi-pass membrane protein</topology>
    </subcellularLocation>
    <subcellularLocation>
        <location evidence="1 9">Cell membrane</location>
        <topology evidence="1 9">Multi-pass membrane protein</topology>
    </subcellularLocation>
</comment>
<dbReference type="InterPro" id="IPR000515">
    <property type="entry name" value="MetI-like"/>
</dbReference>
<organism evidence="12 13">
    <name type="scientific">Stella humosa</name>
    <dbReference type="NCBI Taxonomy" id="94"/>
    <lineage>
        <taxon>Bacteria</taxon>
        <taxon>Pseudomonadati</taxon>
        <taxon>Pseudomonadota</taxon>
        <taxon>Alphaproteobacteria</taxon>
        <taxon>Rhodospirillales</taxon>
        <taxon>Stellaceae</taxon>
        <taxon>Stella</taxon>
    </lineage>
</organism>
<dbReference type="GO" id="GO:0005886">
    <property type="term" value="C:plasma membrane"/>
    <property type="evidence" value="ECO:0007669"/>
    <property type="project" value="UniProtKB-SubCell"/>
</dbReference>
<evidence type="ECO:0000256" key="9">
    <source>
        <dbReference type="RuleBase" id="RU363032"/>
    </source>
</evidence>
<feature type="transmembrane region" description="Helical" evidence="9">
    <location>
        <begin position="212"/>
        <end position="233"/>
    </location>
</feature>
<keyword evidence="4 9" id="KW-0813">Transport</keyword>
<dbReference type="PANTHER" id="PTHR43744:SF8">
    <property type="entry name" value="SN-GLYCEROL-3-PHOSPHATE TRANSPORT SYSTEM PERMEASE PROTEIN UGPE"/>
    <property type="match status" value="1"/>
</dbReference>
<dbReference type="RefSeq" id="WP_123695054.1">
    <property type="nucleotide sequence ID" value="NZ_AP019700.1"/>
</dbReference>
<comment type="function">
    <text evidence="10">Part of the ABC transporter complex UgpBAEC involved in sn-glycerol-3-phosphate (G3P) import. Probably responsible for the translocation of the substrate across the membrane.</text>
</comment>
<dbReference type="Pfam" id="PF00528">
    <property type="entry name" value="BPD_transp_1"/>
    <property type="match status" value="1"/>
</dbReference>
<feature type="transmembrane region" description="Helical" evidence="9">
    <location>
        <begin position="75"/>
        <end position="99"/>
    </location>
</feature>
<name>A0A3N1KIB0_9PROT</name>
<feature type="transmembrane region" description="Helical" evidence="9">
    <location>
        <begin position="7"/>
        <end position="31"/>
    </location>
</feature>
<feature type="transmembrane region" description="Helical" evidence="9">
    <location>
        <begin position="106"/>
        <end position="124"/>
    </location>
</feature>
<dbReference type="InterPro" id="IPR035906">
    <property type="entry name" value="MetI-like_sf"/>
</dbReference>
<evidence type="ECO:0000313" key="13">
    <source>
        <dbReference type="Proteomes" id="UP000278222"/>
    </source>
</evidence>
<keyword evidence="8 9" id="KW-0472">Membrane</keyword>
<evidence type="ECO:0000256" key="6">
    <source>
        <dbReference type="ARBA" id="ARBA00022692"/>
    </source>
</evidence>
<gene>
    <name evidence="10" type="primary">ugpE</name>
    <name evidence="12" type="ORF">EDC65_5149</name>
</gene>
<feature type="transmembrane region" description="Helical" evidence="9">
    <location>
        <begin position="162"/>
        <end position="183"/>
    </location>
</feature>
<dbReference type="GO" id="GO:0055085">
    <property type="term" value="P:transmembrane transport"/>
    <property type="evidence" value="ECO:0007669"/>
    <property type="project" value="InterPro"/>
</dbReference>
<comment type="subunit">
    <text evidence="2 10">The complex is composed of two ATP-binding proteins (UgpC), two transmembrane proteins (UgpA and UgpE) and a solute-binding protein (UgpB).</text>
</comment>
<dbReference type="CDD" id="cd06261">
    <property type="entry name" value="TM_PBP2"/>
    <property type="match status" value="1"/>
</dbReference>
<evidence type="ECO:0000256" key="7">
    <source>
        <dbReference type="ARBA" id="ARBA00022989"/>
    </source>
</evidence>
<feature type="domain" description="ABC transmembrane type-1" evidence="11">
    <location>
        <begin position="71"/>
        <end position="289"/>
    </location>
</feature>
<keyword evidence="7 9" id="KW-1133">Transmembrane helix</keyword>
<evidence type="ECO:0000256" key="5">
    <source>
        <dbReference type="ARBA" id="ARBA00022475"/>
    </source>
</evidence>
<evidence type="ECO:0000256" key="4">
    <source>
        <dbReference type="ARBA" id="ARBA00022448"/>
    </source>
</evidence>
<comment type="similarity">
    <text evidence="9">Belongs to the binding-protein-dependent transport system permease family.</text>
</comment>
<accession>A0A3N1KIB0</accession>
<dbReference type="AlphaFoldDB" id="A0A3N1KIB0"/>
<dbReference type="Gene3D" id="1.10.3720.10">
    <property type="entry name" value="MetI-like"/>
    <property type="match status" value="1"/>
</dbReference>
<reference evidence="12 13" key="1">
    <citation type="submission" date="2018-11" db="EMBL/GenBank/DDBJ databases">
        <title>Genomic Encyclopedia of Type Strains, Phase IV (KMG-IV): sequencing the most valuable type-strain genomes for metagenomic binning, comparative biology and taxonomic classification.</title>
        <authorList>
            <person name="Goeker M."/>
        </authorList>
    </citation>
    <scope>NUCLEOTIDE SEQUENCE [LARGE SCALE GENOMIC DNA]</scope>
    <source>
        <strain evidence="12 13">DSM 5900</strain>
    </source>
</reference>
<comment type="caution">
    <text evidence="12">The sequence shown here is derived from an EMBL/GenBank/DDBJ whole genome shotgun (WGS) entry which is preliminary data.</text>
</comment>
<dbReference type="SUPFAM" id="SSF161098">
    <property type="entry name" value="MetI-like"/>
    <property type="match status" value="1"/>
</dbReference>
<dbReference type="PROSITE" id="PS50928">
    <property type="entry name" value="ABC_TM1"/>
    <property type="match status" value="1"/>
</dbReference>
<keyword evidence="5 10" id="KW-1003">Cell membrane</keyword>
<keyword evidence="6 9" id="KW-0812">Transmembrane</keyword>
<evidence type="ECO:0000313" key="12">
    <source>
        <dbReference type="EMBL" id="ROP81293.1"/>
    </source>
</evidence>
<evidence type="ECO:0000256" key="1">
    <source>
        <dbReference type="ARBA" id="ARBA00004651"/>
    </source>
</evidence>
<evidence type="ECO:0000256" key="3">
    <source>
        <dbReference type="ARBA" id="ARBA00020515"/>
    </source>
</evidence>
<dbReference type="EMBL" id="RJKX01000018">
    <property type="protein sequence ID" value="ROP81293.1"/>
    <property type="molecule type" value="Genomic_DNA"/>
</dbReference>
<evidence type="ECO:0000256" key="2">
    <source>
        <dbReference type="ARBA" id="ARBA00011557"/>
    </source>
</evidence>
<evidence type="ECO:0000259" key="11">
    <source>
        <dbReference type="PROSITE" id="PS50928"/>
    </source>
</evidence>
<proteinExistence type="inferred from homology"/>
<feature type="transmembrane region" description="Helical" evidence="9">
    <location>
        <begin position="265"/>
        <end position="288"/>
    </location>
</feature>
<protein>
    <recommendedName>
        <fullName evidence="3 10">sn-glycerol-3-phosphate transport system permease protein UgpE</fullName>
    </recommendedName>
</protein>
<evidence type="ECO:0000256" key="8">
    <source>
        <dbReference type="ARBA" id="ARBA00023136"/>
    </source>
</evidence>
<sequence length="302" mass="33025">MIENNRLLSLFAHIFLLLGVATVGFPLYYAFVGASLPIQEVLQVPMPLIPGDRLLENMATAWDRGSFGRQLINSAIMATVIAAGKITISLLSAFAITYFRFPCRTLAFWAIFVTLMLPIEVRIVPTYEVAANAFAPLAWLLTVTGIDDLFGGRITANLQWSLLDSYAGLTLPLIASATATFLFRQFYLTIPDDLAEAAKIDGAGPMRFFRDVLLPLSTTNIAALAVILFVFGWNQYLWPLLITTDPSMTTVVVGVARLIPGPEPLPAWNVAMAGGLVALLPPVLVVLLMQHWFVKGLVDTEK</sequence>
<evidence type="ECO:0000256" key="10">
    <source>
        <dbReference type="RuleBase" id="RU363056"/>
    </source>
</evidence>
<dbReference type="OrthoDB" id="9815445at2"/>
<keyword evidence="10" id="KW-0997">Cell inner membrane</keyword>
<dbReference type="Proteomes" id="UP000278222">
    <property type="component" value="Unassembled WGS sequence"/>
</dbReference>